<feature type="active site" description="Nucleophile" evidence="6">
    <location>
        <position position="126"/>
    </location>
</feature>
<dbReference type="InterPro" id="IPR029062">
    <property type="entry name" value="Class_I_gatase-like"/>
</dbReference>
<reference evidence="10" key="1">
    <citation type="submission" date="2021-01" db="EMBL/GenBank/DDBJ databases">
        <title>Whole genome shotgun sequence of Rugosimonospora africana NBRC 104875.</title>
        <authorList>
            <person name="Komaki H."/>
            <person name="Tamura T."/>
        </authorList>
    </citation>
    <scope>NUCLEOTIDE SEQUENCE</scope>
    <source>
        <strain evidence="10">NBRC 104875</strain>
    </source>
</reference>
<dbReference type="Pfam" id="PF02016">
    <property type="entry name" value="Peptidase_S66"/>
    <property type="match status" value="1"/>
</dbReference>
<dbReference type="AlphaFoldDB" id="A0A8J3VQQ8"/>
<organism evidence="10 11">
    <name type="scientific">Rugosimonospora africana</name>
    <dbReference type="NCBI Taxonomy" id="556532"/>
    <lineage>
        <taxon>Bacteria</taxon>
        <taxon>Bacillati</taxon>
        <taxon>Actinomycetota</taxon>
        <taxon>Actinomycetes</taxon>
        <taxon>Micromonosporales</taxon>
        <taxon>Micromonosporaceae</taxon>
        <taxon>Rugosimonospora</taxon>
    </lineage>
</organism>
<dbReference type="Pfam" id="PF17676">
    <property type="entry name" value="Peptidase_S66C"/>
    <property type="match status" value="1"/>
</dbReference>
<keyword evidence="5" id="KW-0720">Serine protease</keyword>
<dbReference type="PANTHER" id="PTHR30237">
    <property type="entry name" value="MURAMOYLTETRAPEPTIDE CARBOXYPEPTIDASE"/>
    <property type="match status" value="1"/>
</dbReference>
<keyword evidence="2 10" id="KW-0121">Carboxypeptidase</keyword>
<proteinExistence type="inferred from homology"/>
<dbReference type="SUPFAM" id="SSF52317">
    <property type="entry name" value="Class I glutamine amidotransferase-like"/>
    <property type="match status" value="1"/>
</dbReference>
<comment type="similarity">
    <text evidence="1">Belongs to the peptidase S66 family.</text>
</comment>
<keyword evidence="4" id="KW-0378">Hydrolase</keyword>
<evidence type="ECO:0000259" key="8">
    <source>
        <dbReference type="Pfam" id="PF02016"/>
    </source>
</evidence>
<feature type="region of interest" description="Disordered" evidence="7">
    <location>
        <begin position="313"/>
        <end position="333"/>
    </location>
</feature>
<feature type="domain" description="LD-carboxypeptidase C-terminal" evidence="9">
    <location>
        <begin position="190"/>
        <end position="301"/>
    </location>
</feature>
<feature type="active site" description="Charge relay system" evidence="6">
    <location>
        <position position="286"/>
    </location>
</feature>
<dbReference type="PANTHER" id="PTHR30237:SF2">
    <property type="entry name" value="MUREIN TETRAPEPTIDE CARBOXYPEPTIDASE"/>
    <property type="match status" value="1"/>
</dbReference>
<protein>
    <submittedName>
        <fullName evidence="10">Muramoyltetrapeptide carboxypeptidase</fullName>
    </submittedName>
</protein>
<evidence type="ECO:0000256" key="1">
    <source>
        <dbReference type="ARBA" id="ARBA00010233"/>
    </source>
</evidence>
<dbReference type="InterPro" id="IPR027478">
    <property type="entry name" value="LdcA_N"/>
</dbReference>
<dbReference type="GO" id="GO:0008236">
    <property type="term" value="F:serine-type peptidase activity"/>
    <property type="evidence" value="ECO:0007669"/>
    <property type="project" value="UniProtKB-KW"/>
</dbReference>
<comment type="caution">
    <text evidence="10">The sequence shown here is derived from an EMBL/GenBank/DDBJ whole genome shotgun (WGS) entry which is preliminary data.</text>
</comment>
<evidence type="ECO:0000256" key="6">
    <source>
        <dbReference type="PIRSR" id="PIRSR028757-1"/>
    </source>
</evidence>
<dbReference type="InterPro" id="IPR003507">
    <property type="entry name" value="S66_fam"/>
</dbReference>
<evidence type="ECO:0000256" key="5">
    <source>
        <dbReference type="ARBA" id="ARBA00022825"/>
    </source>
</evidence>
<keyword evidence="11" id="KW-1185">Reference proteome</keyword>
<dbReference type="CDD" id="cd07025">
    <property type="entry name" value="Peptidase_S66"/>
    <property type="match status" value="1"/>
</dbReference>
<dbReference type="Gene3D" id="3.40.50.10740">
    <property type="entry name" value="Class I glutamine amidotransferase-like"/>
    <property type="match status" value="1"/>
</dbReference>
<keyword evidence="3" id="KW-0645">Protease</keyword>
<dbReference type="GO" id="GO:0004180">
    <property type="term" value="F:carboxypeptidase activity"/>
    <property type="evidence" value="ECO:0007669"/>
    <property type="project" value="UniProtKB-KW"/>
</dbReference>
<dbReference type="InterPro" id="IPR027461">
    <property type="entry name" value="Carboxypeptidase_A_C_sf"/>
</dbReference>
<evidence type="ECO:0000256" key="7">
    <source>
        <dbReference type="SAM" id="MobiDB-lite"/>
    </source>
</evidence>
<dbReference type="Proteomes" id="UP000642748">
    <property type="component" value="Unassembled WGS sequence"/>
</dbReference>
<dbReference type="InterPro" id="IPR040449">
    <property type="entry name" value="Peptidase_S66_N"/>
</dbReference>
<evidence type="ECO:0000313" key="11">
    <source>
        <dbReference type="Proteomes" id="UP000642748"/>
    </source>
</evidence>
<dbReference type="SUPFAM" id="SSF141986">
    <property type="entry name" value="LD-carboxypeptidase A C-terminal domain-like"/>
    <property type="match status" value="1"/>
</dbReference>
<name>A0A8J3VQQ8_9ACTN</name>
<gene>
    <name evidence="10" type="ORF">Raf01_34690</name>
</gene>
<evidence type="ECO:0000256" key="4">
    <source>
        <dbReference type="ARBA" id="ARBA00022801"/>
    </source>
</evidence>
<evidence type="ECO:0000259" key="9">
    <source>
        <dbReference type="Pfam" id="PF17676"/>
    </source>
</evidence>
<accession>A0A8J3VQQ8</accession>
<dbReference type="PIRSF" id="PIRSF028757">
    <property type="entry name" value="LD-carboxypeptidase"/>
    <property type="match status" value="1"/>
</dbReference>
<dbReference type="InterPro" id="IPR040921">
    <property type="entry name" value="Peptidase_S66C"/>
</dbReference>
<feature type="active site" description="Charge relay system" evidence="6">
    <location>
        <position position="221"/>
    </location>
</feature>
<evidence type="ECO:0000256" key="2">
    <source>
        <dbReference type="ARBA" id="ARBA00022645"/>
    </source>
</evidence>
<dbReference type="GO" id="GO:0006508">
    <property type="term" value="P:proteolysis"/>
    <property type="evidence" value="ECO:0007669"/>
    <property type="project" value="UniProtKB-KW"/>
</dbReference>
<sequence>MLGNDRSRDGATPFARPPALRPGDRVAVLTLSSPAQHVLLADGLDALRFAGLEPVVYPSVRASGTVHPYLAGDDRSRAAELRQALLDESIAGVVFACGGYGAQRTLEAMDWSGLEHVAPKVLSGYSDVTAILEAIAVKLGWASLMSAMVCCGEFAQSYTFSSMLRALMSPERVRELHYGEAVTVVGGTARGTTLGGNLALLASSVGTDTSLPARGGILLLEDEQENDYRVDRMLTQLRRSGYLDGVAAVIAGSWYQCGTVEQIHPVLTDRLGDLGVPVIAWANVGHGGRFQSFPIGVRAELDADRRTLRLLDPPLVPSVEREQPGMSSTASRD</sequence>
<evidence type="ECO:0000256" key="3">
    <source>
        <dbReference type="ARBA" id="ARBA00022670"/>
    </source>
</evidence>
<evidence type="ECO:0000313" key="10">
    <source>
        <dbReference type="EMBL" id="GIH15297.1"/>
    </source>
</evidence>
<dbReference type="Gene3D" id="3.50.30.60">
    <property type="entry name" value="LD-carboxypeptidase A C-terminal domain-like"/>
    <property type="match status" value="1"/>
</dbReference>
<dbReference type="EMBL" id="BONZ01000032">
    <property type="protein sequence ID" value="GIH15297.1"/>
    <property type="molecule type" value="Genomic_DNA"/>
</dbReference>
<feature type="domain" description="LD-carboxypeptidase N-terminal" evidence="8">
    <location>
        <begin position="26"/>
        <end position="144"/>
    </location>
</feature>